<accession>A0A2X0QVB9</accession>
<dbReference type="AlphaFoldDB" id="A0A2X0QVB9"/>
<sequence>MVIEEFIARLEHPDGATHYFHDKRTGMILFFKITPYFGCENWEYWIAGEWAPHPLVTDSPEHRAELMKRLTKLTGAGND</sequence>
<organism evidence="1">
    <name type="scientific">Candidatus Nitrotoga fabula</name>
    <dbReference type="NCBI Taxonomy" id="2182327"/>
    <lineage>
        <taxon>Bacteria</taxon>
        <taxon>Pseudomonadati</taxon>
        <taxon>Pseudomonadota</taxon>
        <taxon>Betaproteobacteria</taxon>
        <taxon>Nitrosomonadales</taxon>
        <taxon>Gallionellaceae</taxon>
        <taxon>Candidatus Nitrotoga</taxon>
    </lineage>
</organism>
<reference evidence="1" key="1">
    <citation type="submission" date="2018-05" db="EMBL/GenBank/DDBJ databases">
        <authorList>
            <person name="Lanie J.A."/>
            <person name="Ng W.-L."/>
            <person name="Kazmierczak K.M."/>
            <person name="Andrzejewski T.M."/>
            <person name="Davidsen T.M."/>
            <person name="Wayne K.J."/>
            <person name="Tettelin H."/>
            <person name="Glass J.I."/>
            <person name="Rusch D."/>
            <person name="Podicherti R."/>
            <person name="Tsui H.-C.T."/>
            <person name="Winkler M.E."/>
        </authorList>
    </citation>
    <scope>NUCLEOTIDE SEQUENCE</scope>
    <source>
        <strain evidence="1">KNB</strain>
    </source>
</reference>
<proteinExistence type="predicted"/>
<name>A0A2X0QVB9_9PROT</name>
<evidence type="ECO:0000313" key="1">
    <source>
        <dbReference type="EMBL" id="SPS06143.1"/>
    </source>
</evidence>
<gene>
    <name evidence="1" type="ORF">NITFAB_1733</name>
</gene>
<dbReference type="EMBL" id="LS423452">
    <property type="protein sequence ID" value="SPS06143.1"/>
    <property type="molecule type" value="Genomic_DNA"/>
</dbReference>
<protein>
    <submittedName>
        <fullName evidence="1">Uncharacterized protein</fullName>
    </submittedName>
</protein>